<evidence type="ECO:0000313" key="5">
    <source>
        <dbReference type="Proteomes" id="UP000736672"/>
    </source>
</evidence>
<dbReference type="EMBL" id="JAGTJS010000005">
    <property type="protein sequence ID" value="KAH7268738.1"/>
    <property type="molecule type" value="Genomic_DNA"/>
</dbReference>
<organism evidence="4 5">
    <name type="scientific">Fusarium solani</name>
    <name type="common">Filamentous fungus</name>
    <dbReference type="NCBI Taxonomy" id="169388"/>
    <lineage>
        <taxon>Eukaryota</taxon>
        <taxon>Fungi</taxon>
        <taxon>Dikarya</taxon>
        <taxon>Ascomycota</taxon>
        <taxon>Pezizomycotina</taxon>
        <taxon>Sordariomycetes</taxon>
        <taxon>Hypocreomycetidae</taxon>
        <taxon>Hypocreales</taxon>
        <taxon>Nectriaceae</taxon>
        <taxon>Fusarium</taxon>
        <taxon>Fusarium solani species complex</taxon>
    </lineage>
</organism>
<dbReference type="InterPro" id="IPR013087">
    <property type="entry name" value="Znf_C2H2_type"/>
</dbReference>
<dbReference type="Gene3D" id="3.30.160.60">
    <property type="entry name" value="Classic Zinc Finger"/>
    <property type="match status" value="1"/>
</dbReference>
<protein>
    <recommendedName>
        <fullName evidence="3">C2H2-type domain-containing protein</fullName>
    </recommendedName>
</protein>
<evidence type="ECO:0000256" key="1">
    <source>
        <dbReference type="PROSITE-ProRule" id="PRU00042"/>
    </source>
</evidence>
<dbReference type="Proteomes" id="UP000736672">
    <property type="component" value="Unassembled WGS sequence"/>
</dbReference>
<dbReference type="PROSITE" id="PS00028">
    <property type="entry name" value="ZINC_FINGER_C2H2_1"/>
    <property type="match status" value="1"/>
</dbReference>
<reference evidence="4" key="1">
    <citation type="journal article" date="2021" name="Nat. Commun.">
        <title>Genetic determinants of endophytism in the Arabidopsis root mycobiome.</title>
        <authorList>
            <person name="Mesny F."/>
            <person name="Miyauchi S."/>
            <person name="Thiergart T."/>
            <person name="Pickel B."/>
            <person name="Atanasova L."/>
            <person name="Karlsson M."/>
            <person name="Huettel B."/>
            <person name="Barry K.W."/>
            <person name="Haridas S."/>
            <person name="Chen C."/>
            <person name="Bauer D."/>
            <person name="Andreopoulos W."/>
            <person name="Pangilinan J."/>
            <person name="LaButti K."/>
            <person name="Riley R."/>
            <person name="Lipzen A."/>
            <person name="Clum A."/>
            <person name="Drula E."/>
            <person name="Henrissat B."/>
            <person name="Kohler A."/>
            <person name="Grigoriev I.V."/>
            <person name="Martin F.M."/>
            <person name="Hacquard S."/>
        </authorList>
    </citation>
    <scope>NUCLEOTIDE SEQUENCE</scope>
    <source>
        <strain evidence="4">FSSC 5 MPI-SDFR-AT-0091</strain>
    </source>
</reference>
<dbReference type="SUPFAM" id="SSF57667">
    <property type="entry name" value="beta-beta-alpha zinc fingers"/>
    <property type="match status" value="1"/>
</dbReference>
<feature type="domain" description="C2H2-type" evidence="3">
    <location>
        <begin position="59"/>
        <end position="86"/>
    </location>
</feature>
<dbReference type="OrthoDB" id="8117402at2759"/>
<gene>
    <name evidence="4" type="ORF">B0J15DRAFT_579066</name>
</gene>
<keyword evidence="1" id="KW-0863">Zinc-finger</keyword>
<name>A0A9P9KUC6_FUSSL</name>
<dbReference type="AlphaFoldDB" id="A0A9P9KUC6"/>
<accession>A0A9P9KUC6</accession>
<keyword evidence="1" id="KW-0862">Zinc</keyword>
<feature type="region of interest" description="Disordered" evidence="2">
    <location>
        <begin position="1"/>
        <end position="22"/>
    </location>
</feature>
<dbReference type="GO" id="GO:0008270">
    <property type="term" value="F:zinc ion binding"/>
    <property type="evidence" value="ECO:0007669"/>
    <property type="project" value="UniProtKB-KW"/>
</dbReference>
<keyword evidence="1" id="KW-0479">Metal-binding</keyword>
<sequence>MALDQTRNLPSPLEDDVPIDPALFDQQDPTMPTCIGDMPQPQVTTMPSSMRKDKVEKRYYCGKCGKDFQILANLKVHAITHPAYYKEKVYGCNNHGCGRPCFKSWKELKRLIRPAPVIIADANSQLRTSFKPMSGNILLKQEGNVVEKVSVPPEASKLIKKKMAAQQLT</sequence>
<evidence type="ECO:0000313" key="4">
    <source>
        <dbReference type="EMBL" id="KAH7268738.1"/>
    </source>
</evidence>
<comment type="caution">
    <text evidence="4">The sequence shown here is derived from an EMBL/GenBank/DDBJ whole genome shotgun (WGS) entry which is preliminary data.</text>
</comment>
<dbReference type="InterPro" id="IPR036236">
    <property type="entry name" value="Znf_C2H2_sf"/>
</dbReference>
<evidence type="ECO:0000259" key="3">
    <source>
        <dbReference type="PROSITE" id="PS50157"/>
    </source>
</evidence>
<dbReference type="PROSITE" id="PS50157">
    <property type="entry name" value="ZINC_FINGER_C2H2_2"/>
    <property type="match status" value="1"/>
</dbReference>
<keyword evidence="5" id="KW-1185">Reference proteome</keyword>
<evidence type="ECO:0000256" key="2">
    <source>
        <dbReference type="SAM" id="MobiDB-lite"/>
    </source>
</evidence>
<proteinExistence type="predicted"/>